<dbReference type="Proteomes" id="UP000282454">
    <property type="component" value="Unassembled WGS sequence"/>
</dbReference>
<keyword evidence="2" id="KW-1185">Reference proteome</keyword>
<sequence length="62" mass="7041">MDQVTDDMSRFRFRYIGLVLLVRSGDEFVLMPRGITATSDRPVFVVPKDGVRVDLGTRRSVP</sequence>
<evidence type="ECO:0000313" key="2">
    <source>
        <dbReference type="Proteomes" id="UP000282454"/>
    </source>
</evidence>
<proteinExistence type="predicted"/>
<name>A0A421AV43_9PSEU</name>
<dbReference type="RefSeq" id="WP_147460243.1">
    <property type="nucleotide sequence ID" value="NZ_RCDD01000009.1"/>
</dbReference>
<evidence type="ECO:0000313" key="1">
    <source>
        <dbReference type="EMBL" id="RLK53959.1"/>
    </source>
</evidence>
<accession>A0A421AV43</accession>
<organism evidence="1 2">
    <name type="scientific">Actinokineospora cianjurensis</name>
    <dbReference type="NCBI Taxonomy" id="585224"/>
    <lineage>
        <taxon>Bacteria</taxon>
        <taxon>Bacillati</taxon>
        <taxon>Actinomycetota</taxon>
        <taxon>Actinomycetes</taxon>
        <taxon>Pseudonocardiales</taxon>
        <taxon>Pseudonocardiaceae</taxon>
        <taxon>Actinokineospora</taxon>
    </lineage>
</organism>
<dbReference type="OrthoDB" id="4350047at2"/>
<reference evidence="1 2" key="1">
    <citation type="submission" date="2018-10" db="EMBL/GenBank/DDBJ databases">
        <title>Genomic Encyclopedia of Archaeal and Bacterial Type Strains, Phase II (KMG-II): from individual species to whole genera.</title>
        <authorList>
            <person name="Goeker M."/>
        </authorList>
    </citation>
    <scope>NUCLEOTIDE SEQUENCE [LARGE SCALE GENOMIC DNA]</scope>
    <source>
        <strain evidence="1 2">DSM 45657</strain>
    </source>
</reference>
<dbReference type="AlphaFoldDB" id="A0A421AV43"/>
<protein>
    <submittedName>
        <fullName evidence="1">Uncharacterized protein</fullName>
    </submittedName>
</protein>
<gene>
    <name evidence="1" type="ORF">CLV68_6341</name>
</gene>
<dbReference type="EMBL" id="RCDD01000009">
    <property type="protein sequence ID" value="RLK53959.1"/>
    <property type="molecule type" value="Genomic_DNA"/>
</dbReference>
<comment type="caution">
    <text evidence="1">The sequence shown here is derived from an EMBL/GenBank/DDBJ whole genome shotgun (WGS) entry which is preliminary data.</text>
</comment>